<dbReference type="Gene3D" id="3.40.50.1820">
    <property type="entry name" value="alpha/beta hydrolase"/>
    <property type="match status" value="2"/>
</dbReference>
<dbReference type="EMBL" id="CP108021">
    <property type="protein sequence ID" value="WUM19828.1"/>
    <property type="molecule type" value="Genomic_DNA"/>
</dbReference>
<dbReference type="KEGG" id="whr:OG579_19375"/>
<dbReference type="RefSeq" id="WP_328857271.1">
    <property type="nucleotide sequence ID" value="NZ_CP108021.1"/>
</dbReference>
<dbReference type="GO" id="GO:0016042">
    <property type="term" value="P:lipid catabolic process"/>
    <property type="evidence" value="ECO:0007669"/>
    <property type="project" value="InterPro"/>
</dbReference>
<dbReference type="PIRSF" id="PIRSF029171">
    <property type="entry name" value="Esterase_LipA"/>
    <property type="match status" value="1"/>
</dbReference>
<gene>
    <name evidence="2" type="ORF">OG579_19375</name>
</gene>
<reference evidence="2 3" key="1">
    <citation type="submission" date="2022-10" db="EMBL/GenBank/DDBJ databases">
        <title>The complete genomes of actinobacterial strains from the NBC collection.</title>
        <authorList>
            <person name="Joergensen T.S."/>
            <person name="Alvarez Arevalo M."/>
            <person name="Sterndorff E.B."/>
            <person name="Faurdal D."/>
            <person name="Vuksanovic O."/>
            <person name="Mourched A.-S."/>
            <person name="Charusanti P."/>
            <person name="Shaw S."/>
            <person name="Blin K."/>
            <person name="Weber T."/>
        </authorList>
    </citation>
    <scope>NUCLEOTIDE SEQUENCE [LARGE SCALE GENOMIC DNA]</scope>
    <source>
        <strain evidence="2 3">NBC_00319</strain>
    </source>
</reference>
<sequence length="415" mass="41485">MVLAAAGCSAEQTPDASPSSSPAGPATPSTDLPTAPSAAERGAIVARSAMAVDPSGPLADVAVTRVVYRSSAGYAPGDPDGTFSTEVSGIVAVPSGTPPRGGWPIVAYGHGTTGTASNCGPSGYPDLLGGASTIASLVSRGYVVAASDYQGLSGPGTAADARVTSVPHPYLDTDTVARNMIDMVRAARTIVPQAGTRWASMGASQGGQAAWAAGEAAATDYGSGLQFVGAAALAPAADVSPIADGYDAQPYAAPTFTQIQIAFIPLIVDGLRAVYPDLPVDEYMRGGLAAGAQALTSCGSGSAFSKYSALTGVKPGDAAIRSASALRQLHSMLAADALPQRRSAAPLFVGYGDSDQIITPSWTAGAVARACAMGDTIERTVAVGKGHTNTGLTPSAIDWIGDRFAGDPAPNTCPR</sequence>
<organism evidence="2 3">
    <name type="scientific">Williamsia herbipolensis</name>
    <dbReference type="NCBI Taxonomy" id="1603258"/>
    <lineage>
        <taxon>Bacteria</taxon>
        <taxon>Bacillati</taxon>
        <taxon>Actinomycetota</taxon>
        <taxon>Actinomycetes</taxon>
        <taxon>Mycobacteriales</taxon>
        <taxon>Nocardiaceae</taxon>
        <taxon>Williamsia</taxon>
    </lineage>
</organism>
<evidence type="ECO:0000313" key="3">
    <source>
        <dbReference type="Proteomes" id="UP001432128"/>
    </source>
</evidence>
<dbReference type="InterPro" id="IPR029058">
    <property type="entry name" value="AB_hydrolase_fold"/>
</dbReference>
<dbReference type="Proteomes" id="UP001432128">
    <property type="component" value="Chromosome"/>
</dbReference>
<name>A0AAU4K1H5_9NOCA</name>
<dbReference type="Pfam" id="PF03583">
    <property type="entry name" value="LIP"/>
    <property type="match status" value="1"/>
</dbReference>
<evidence type="ECO:0000313" key="2">
    <source>
        <dbReference type="EMBL" id="WUM19828.1"/>
    </source>
</evidence>
<dbReference type="AlphaFoldDB" id="A0AAU4K1H5"/>
<dbReference type="PANTHER" id="PTHR34853:SF1">
    <property type="entry name" value="LIPASE 5"/>
    <property type="match status" value="1"/>
</dbReference>
<dbReference type="InterPro" id="IPR005152">
    <property type="entry name" value="Lipase_secreted"/>
</dbReference>
<keyword evidence="3" id="KW-1185">Reference proteome</keyword>
<proteinExistence type="predicted"/>
<feature type="region of interest" description="Disordered" evidence="1">
    <location>
        <begin position="1"/>
        <end position="40"/>
    </location>
</feature>
<accession>A0AAU4K1H5</accession>
<protein>
    <submittedName>
        <fullName evidence="2">Lipase</fullName>
    </submittedName>
</protein>
<dbReference type="PANTHER" id="PTHR34853">
    <property type="match status" value="1"/>
</dbReference>
<dbReference type="SUPFAM" id="SSF53474">
    <property type="entry name" value="alpha/beta-Hydrolases"/>
    <property type="match status" value="1"/>
</dbReference>
<dbReference type="GO" id="GO:0004806">
    <property type="term" value="F:triacylglycerol lipase activity"/>
    <property type="evidence" value="ECO:0007669"/>
    <property type="project" value="InterPro"/>
</dbReference>
<feature type="compositionally biased region" description="Low complexity" evidence="1">
    <location>
        <begin position="13"/>
        <end position="31"/>
    </location>
</feature>
<evidence type="ECO:0000256" key="1">
    <source>
        <dbReference type="SAM" id="MobiDB-lite"/>
    </source>
</evidence>